<protein>
    <submittedName>
        <fullName evidence="1">Uncharacterized protein</fullName>
    </submittedName>
</protein>
<dbReference type="Proteomes" id="UP000594455">
    <property type="component" value="Chromosome"/>
</dbReference>
<proteinExistence type="predicted"/>
<dbReference type="GeneID" id="69906321"/>
<keyword evidence="2" id="KW-1185">Reference proteome</keyword>
<organism evidence="1 2">
    <name type="scientific">Staphylococcus lloydii</name>
    <dbReference type="NCBI Taxonomy" id="2781774"/>
    <lineage>
        <taxon>Bacteria</taxon>
        <taxon>Bacillati</taxon>
        <taxon>Bacillota</taxon>
        <taxon>Bacilli</taxon>
        <taxon>Bacillales</taxon>
        <taxon>Staphylococcaceae</taxon>
        <taxon>Staphylococcus</taxon>
    </lineage>
</organism>
<dbReference type="AlphaFoldDB" id="A0A7T1F8I7"/>
<sequence>MKDAFDMEDKEVLDRLSCAHINFSNDVEFKEFNKAIQTHDMNYLRQTLNNMNSAATM</sequence>
<name>A0A7T1F8I7_9STAP</name>
<dbReference type="EMBL" id="CP064056">
    <property type="protein sequence ID" value="QPM74177.1"/>
    <property type="molecule type" value="Genomic_DNA"/>
</dbReference>
<dbReference type="KEGG" id="sllo:ISP08_07410"/>
<gene>
    <name evidence="1" type="ORF">ISP08_07410</name>
</gene>
<accession>A0A7T1F8I7</accession>
<reference evidence="1 2" key="1">
    <citation type="submission" date="2020-10" db="EMBL/GenBank/DDBJ databases">
        <title>Closed genome sequences of Staphylococcus lloydii sp. nov. and Staphylococcus durrellii sp. nov. Isolated from Captive Fruit Bats (Pteropus livingstonii).</title>
        <authorList>
            <person name="Fountain K."/>
        </authorList>
    </citation>
    <scope>NUCLEOTIDE SEQUENCE [LARGE SCALE GENOMIC DNA]</scope>
    <source>
        <strain evidence="1 2">23_2_7_LY</strain>
    </source>
</reference>
<evidence type="ECO:0000313" key="2">
    <source>
        <dbReference type="Proteomes" id="UP000594455"/>
    </source>
</evidence>
<dbReference type="RefSeq" id="WP_170066446.1">
    <property type="nucleotide sequence ID" value="NZ_CP064056.1"/>
</dbReference>
<evidence type="ECO:0000313" key="1">
    <source>
        <dbReference type="EMBL" id="QPM74177.1"/>
    </source>
</evidence>